<keyword evidence="2" id="KW-1185">Reference proteome</keyword>
<name>A0ACB8E417_DERSI</name>
<dbReference type="Proteomes" id="UP000821865">
    <property type="component" value="Chromosome 1"/>
</dbReference>
<evidence type="ECO:0000313" key="2">
    <source>
        <dbReference type="Proteomes" id="UP000821865"/>
    </source>
</evidence>
<comment type="caution">
    <text evidence="1">The sequence shown here is derived from an EMBL/GenBank/DDBJ whole genome shotgun (WGS) entry which is preliminary data.</text>
</comment>
<reference evidence="1" key="1">
    <citation type="submission" date="2020-05" db="EMBL/GenBank/DDBJ databases">
        <title>Large-scale comparative analyses of tick genomes elucidate their genetic diversity and vector capacities.</title>
        <authorList>
            <person name="Jia N."/>
            <person name="Wang J."/>
            <person name="Shi W."/>
            <person name="Du L."/>
            <person name="Sun Y."/>
            <person name="Zhan W."/>
            <person name="Jiang J."/>
            <person name="Wang Q."/>
            <person name="Zhang B."/>
            <person name="Ji P."/>
            <person name="Sakyi L.B."/>
            <person name="Cui X."/>
            <person name="Yuan T."/>
            <person name="Jiang B."/>
            <person name="Yang W."/>
            <person name="Lam T.T.-Y."/>
            <person name="Chang Q."/>
            <person name="Ding S."/>
            <person name="Wang X."/>
            <person name="Zhu J."/>
            <person name="Ruan X."/>
            <person name="Zhao L."/>
            <person name="Wei J."/>
            <person name="Que T."/>
            <person name="Du C."/>
            <person name="Cheng J."/>
            <person name="Dai P."/>
            <person name="Han X."/>
            <person name="Huang E."/>
            <person name="Gao Y."/>
            <person name="Liu J."/>
            <person name="Shao H."/>
            <person name="Ye R."/>
            <person name="Li L."/>
            <person name="Wei W."/>
            <person name="Wang X."/>
            <person name="Wang C."/>
            <person name="Yang T."/>
            <person name="Huo Q."/>
            <person name="Li W."/>
            <person name="Guo W."/>
            <person name="Chen H."/>
            <person name="Zhou L."/>
            <person name="Ni X."/>
            <person name="Tian J."/>
            <person name="Zhou Y."/>
            <person name="Sheng Y."/>
            <person name="Liu T."/>
            <person name="Pan Y."/>
            <person name="Xia L."/>
            <person name="Li J."/>
            <person name="Zhao F."/>
            <person name="Cao W."/>
        </authorList>
    </citation>
    <scope>NUCLEOTIDE SEQUENCE</scope>
    <source>
        <strain evidence="1">Dsil-2018</strain>
    </source>
</reference>
<dbReference type="EMBL" id="CM023470">
    <property type="protein sequence ID" value="KAH7981368.1"/>
    <property type="molecule type" value="Genomic_DNA"/>
</dbReference>
<accession>A0ACB8E417</accession>
<sequence length="116" mass="12892">MEPFQRHGGLLIDEMKLSERTRLAPDGNIEGFVDLGKLTPDNQKKLVVMSQPFSGSWHQILGVVVSRSNVKSDTLCQIILEAVIMSENAGLHIDFVTCDGASWNRSMWRSFGICGK</sequence>
<gene>
    <name evidence="1" type="ORF">HPB49_023417</name>
</gene>
<protein>
    <submittedName>
        <fullName evidence="1">Uncharacterized protein</fullName>
    </submittedName>
</protein>
<proteinExistence type="predicted"/>
<organism evidence="1 2">
    <name type="scientific">Dermacentor silvarum</name>
    <name type="common">Tick</name>
    <dbReference type="NCBI Taxonomy" id="543639"/>
    <lineage>
        <taxon>Eukaryota</taxon>
        <taxon>Metazoa</taxon>
        <taxon>Ecdysozoa</taxon>
        <taxon>Arthropoda</taxon>
        <taxon>Chelicerata</taxon>
        <taxon>Arachnida</taxon>
        <taxon>Acari</taxon>
        <taxon>Parasitiformes</taxon>
        <taxon>Ixodida</taxon>
        <taxon>Ixodoidea</taxon>
        <taxon>Ixodidae</taxon>
        <taxon>Rhipicephalinae</taxon>
        <taxon>Dermacentor</taxon>
    </lineage>
</organism>
<evidence type="ECO:0000313" key="1">
    <source>
        <dbReference type="EMBL" id="KAH7981368.1"/>
    </source>
</evidence>